<dbReference type="InterPro" id="IPR001878">
    <property type="entry name" value="Znf_CCHC"/>
</dbReference>
<dbReference type="PANTHER" id="PTHR46888:SF1">
    <property type="entry name" value="RIBONUCLEASE H"/>
    <property type="match status" value="1"/>
</dbReference>
<feature type="compositionally biased region" description="Basic and acidic residues" evidence="2">
    <location>
        <begin position="246"/>
        <end position="260"/>
    </location>
</feature>
<feature type="compositionally biased region" description="Acidic residues" evidence="2">
    <location>
        <begin position="24"/>
        <end position="36"/>
    </location>
</feature>
<dbReference type="Pfam" id="PF12384">
    <property type="entry name" value="Peptidase_A2B"/>
    <property type="match status" value="1"/>
</dbReference>
<dbReference type="PROSITE" id="PS50158">
    <property type="entry name" value="ZF_CCHC"/>
    <property type="match status" value="2"/>
</dbReference>
<evidence type="ECO:0000313" key="5">
    <source>
        <dbReference type="Proteomes" id="UP001231518"/>
    </source>
</evidence>
<keyword evidence="1" id="KW-0862">Zinc</keyword>
<dbReference type="Gene3D" id="4.10.60.10">
    <property type="entry name" value="Zinc finger, CCHC-type"/>
    <property type="match status" value="1"/>
</dbReference>
<dbReference type="CDD" id="cd00303">
    <property type="entry name" value="retropepsin_like"/>
    <property type="match status" value="1"/>
</dbReference>
<dbReference type="InterPro" id="IPR021109">
    <property type="entry name" value="Peptidase_aspartic_dom_sf"/>
</dbReference>
<dbReference type="SUPFAM" id="SSF50630">
    <property type="entry name" value="Acid proteases"/>
    <property type="match status" value="1"/>
</dbReference>
<dbReference type="InterPro" id="IPR036875">
    <property type="entry name" value="Znf_CCHC_sf"/>
</dbReference>
<feature type="domain" description="CCHC-type" evidence="3">
    <location>
        <begin position="270"/>
        <end position="284"/>
    </location>
</feature>
<organism evidence="4 5">
    <name type="scientific">Mythimna separata</name>
    <name type="common">Oriental armyworm</name>
    <name type="synonym">Pseudaletia separata</name>
    <dbReference type="NCBI Taxonomy" id="271217"/>
    <lineage>
        <taxon>Eukaryota</taxon>
        <taxon>Metazoa</taxon>
        <taxon>Ecdysozoa</taxon>
        <taxon>Arthropoda</taxon>
        <taxon>Hexapoda</taxon>
        <taxon>Insecta</taxon>
        <taxon>Pterygota</taxon>
        <taxon>Neoptera</taxon>
        <taxon>Endopterygota</taxon>
        <taxon>Lepidoptera</taxon>
        <taxon>Glossata</taxon>
        <taxon>Ditrysia</taxon>
        <taxon>Noctuoidea</taxon>
        <taxon>Noctuidae</taxon>
        <taxon>Noctuinae</taxon>
        <taxon>Hadenini</taxon>
        <taxon>Mythimna</taxon>
    </lineage>
</organism>
<dbReference type="GO" id="GO:0003676">
    <property type="term" value="F:nucleic acid binding"/>
    <property type="evidence" value="ECO:0007669"/>
    <property type="project" value="InterPro"/>
</dbReference>
<feature type="domain" description="CCHC-type" evidence="3">
    <location>
        <begin position="291"/>
        <end position="305"/>
    </location>
</feature>
<evidence type="ECO:0000256" key="1">
    <source>
        <dbReference type="PROSITE-ProRule" id="PRU00047"/>
    </source>
</evidence>
<dbReference type="Gene3D" id="2.40.70.10">
    <property type="entry name" value="Acid Proteases"/>
    <property type="match status" value="1"/>
</dbReference>
<dbReference type="SMART" id="SM00343">
    <property type="entry name" value="ZnF_C2HC"/>
    <property type="match status" value="2"/>
</dbReference>
<evidence type="ECO:0000259" key="3">
    <source>
        <dbReference type="PROSITE" id="PS50158"/>
    </source>
</evidence>
<dbReference type="AlphaFoldDB" id="A0AAD8DUA3"/>
<dbReference type="EMBL" id="JARGEI010000011">
    <property type="protein sequence ID" value="KAJ8723991.1"/>
    <property type="molecule type" value="Genomic_DNA"/>
</dbReference>
<comment type="caution">
    <text evidence="4">The sequence shown here is derived from an EMBL/GenBank/DDBJ whole genome shotgun (WGS) entry which is preliminary data.</text>
</comment>
<feature type="region of interest" description="Disordered" evidence="2">
    <location>
        <begin position="240"/>
        <end position="264"/>
    </location>
</feature>
<dbReference type="PANTHER" id="PTHR46888">
    <property type="entry name" value="ZINC KNUCKLE DOMAINCONTAINING PROTEIN-RELATED"/>
    <property type="match status" value="1"/>
</dbReference>
<name>A0AAD8DUA3_MYTSE</name>
<reference evidence="4" key="1">
    <citation type="submission" date="2023-03" db="EMBL/GenBank/DDBJ databases">
        <title>Chromosome-level genomes of two armyworms, Mythimna separata and Mythimna loreyi, provide insights into the biosynthesis and reception of sex pheromones.</title>
        <authorList>
            <person name="Zhao H."/>
        </authorList>
    </citation>
    <scope>NUCLEOTIDE SEQUENCE</scope>
    <source>
        <strain evidence="4">BeijingLab</strain>
        <tissue evidence="4">Pupa</tissue>
    </source>
</reference>
<evidence type="ECO:0000256" key="2">
    <source>
        <dbReference type="SAM" id="MobiDB-lite"/>
    </source>
</evidence>
<dbReference type="InterPro" id="IPR024650">
    <property type="entry name" value="Peptidase_A2B"/>
</dbReference>
<gene>
    <name evidence="4" type="ORF">PYW07_007971</name>
</gene>
<keyword evidence="1" id="KW-0863">Zinc-finger</keyword>
<accession>A0AAD8DUA3</accession>
<feature type="region of interest" description="Disordered" evidence="2">
    <location>
        <begin position="1"/>
        <end position="44"/>
    </location>
</feature>
<dbReference type="Proteomes" id="UP001231518">
    <property type="component" value="Chromosome 20"/>
</dbReference>
<dbReference type="SUPFAM" id="SSF57756">
    <property type="entry name" value="Retrovirus zinc finger-like domains"/>
    <property type="match status" value="1"/>
</dbReference>
<dbReference type="Pfam" id="PF00098">
    <property type="entry name" value="zf-CCHC"/>
    <property type="match status" value="1"/>
</dbReference>
<feature type="compositionally biased region" description="Basic and acidic residues" evidence="2">
    <location>
        <begin position="1"/>
        <end position="10"/>
    </location>
</feature>
<keyword evidence="1" id="KW-0479">Metal-binding</keyword>
<proteinExistence type="predicted"/>
<protein>
    <recommendedName>
        <fullName evidence="3">CCHC-type domain-containing protein</fullName>
    </recommendedName>
</protein>
<dbReference type="GO" id="GO:0008270">
    <property type="term" value="F:zinc ion binding"/>
    <property type="evidence" value="ECO:0007669"/>
    <property type="project" value="UniProtKB-KW"/>
</dbReference>
<sequence length="567" mass="63916">MKRNHADAAKAGRLVRPLDWSEPLPEDASESSDNEERDTPPARKILRRLLETEVQKAMRELSEEVPSVTTRKEHRAASLIPEFDPDNEDCPTATAWVKKIEQLGEIHGWNDTTKSFYLQDRLRGQARKWYNRLEEYDYPWNVWKEMLTRAFPRHRDYGNMLEEMMNRKKLPTESMTKYYQDKVGMCFRCKLSDSATVSCIIRGLPQSLQANARAYQCERPEELYEGFLCALDDYQPPSLPIGARVPGKDVNNRQTSDKKNTPVNPDVDPCPRCKKTGHILRNCPYPDSRTCFKCGKQGHIAPRCPTAPKVVAPTEVKEIKLLQNHNKTYEKAVKINGIHVQAYIDTGSQVNALSSHVSKLLNLEIKPTSTILKGFSGEHLPSRGEVVFDLEIDGINVPCKAHLTDVDMGNIHLLVGQPIINHEGMMLVVSEGKATLKQDMDFTKHIDAVEERTRFKVVTTEKVCLLPGLSIIKVNVLDNDADQEIVTTPQHYELQDVSYSIPATLLRGSTGYLKIFNSGAGNIAWKQGAVLTRADSCATPQPPEVQDGRMLRHTASANHSVPCNRQP</sequence>
<keyword evidence="5" id="KW-1185">Reference proteome</keyword>
<evidence type="ECO:0000313" key="4">
    <source>
        <dbReference type="EMBL" id="KAJ8723991.1"/>
    </source>
</evidence>